<dbReference type="Pfam" id="PF00269">
    <property type="entry name" value="SASP"/>
    <property type="match status" value="1"/>
</dbReference>
<evidence type="ECO:0000313" key="2">
    <source>
        <dbReference type="EMBL" id="APM39808.1"/>
    </source>
</evidence>
<dbReference type="InterPro" id="IPR001448">
    <property type="entry name" value="SASP_alpha/beta-type"/>
</dbReference>
<dbReference type="InterPro" id="IPR038300">
    <property type="entry name" value="SASP_sf_alpha/beta"/>
</dbReference>
<gene>
    <name evidence="2" type="ORF">BS101_14220</name>
</gene>
<accession>A0A1L5F9W0</accession>
<dbReference type="Proteomes" id="UP000184604">
    <property type="component" value="Chromosome"/>
</dbReference>
<sequence length="67" mass="7243">MSKKPLVPGAEKKLDKLKTETANELGIDLNKKYAADLPSKEIGALAGPTGGNMVKKMIEAYENKLLK</sequence>
<dbReference type="GO" id="GO:0006265">
    <property type="term" value="P:DNA topological change"/>
    <property type="evidence" value="ECO:0007669"/>
    <property type="project" value="InterPro"/>
</dbReference>
<dbReference type="Gene3D" id="6.10.10.80">
    <property type="entry name" value="Small, acid-soluble spore protein, alpha/beta type-like"/>
    <property type="match status" value="1"/>
</dbReference>
<evidence type="ECO:0000256" key="1">
    <source>
        <dbReference type="ARBA" id="ARBA00003863"/>
    </source>
</evidence>
<dbReference type="OrthoDB" id="1683773at2"/>
<protein>
    <submittedName>
        <fullName evidence="2">Spore protein</fullName>
    </submittedName>
</protein>
<evidence type="ECO:0000313" key="3">
    <source>
        <dbReference type="Proteomes" id="UP000184604"/>
    </source>
</evidence>
<dbReference type="AlphaFoldDB" id="A0A1L5F9W0"/>
<dbReference type="GO" id="GO:0003690">
    <property type="term" value="F:double-stranded DNA binding"/>
    <property type="evidence" value="ECO:0007669"/>
    <property type="project" value="InterPro"/>
</dbReference>
<proteinExistence type="predicted"/>
<comment type="function">
    <text evidence="1">SASP are bound to spore DNA. They are double-stranded DNA-binding proteins that cause DNA to change to an a-like conformation. They protect the DNA backbone from chemical and enzymatic cleavage and are thus involved in dormant spore's high resistance to UV light.</text>
</comment>
<organism evidence="2 3">
    <name type="scientific">Clostridium kluyveri</name>
    <dbReference type="NCBI Taxonomy" id="1534"/>
    <lineage>
        <taxon>Bacteria</taxon>
        <taxon>Bacillati</taxon>
        <taxon>Bacillota</taxon>
        <taxon>Clostridia</taxon>
        <taxon>Eubacteriales</taxon>
        <taxon>Clostridiaceae</taxon>
        <taxon>Clostridium</taxon>
    </lineage>
</organism>
<reference evidence="2 3" key="1">
    <citation type="submission" date="2016-12" db="EMBL/GenBank/DDBJ databases">
        <title>Complete genome sequence of Clostridium kluyveri JZZ isolated from the pit mud of a Chinese flavor liquor-making factory.</title>
        <authorList>
            <person name="Wang Y."/>
        </authorList>
    </citation>
    <scope>NUCLEOTIDE SEQUENCE [LARGE SCALE GENOMIC DNA]</scope>
    <source>
        <strain evidence="2 3">JZZ</strain>
    </source>
</reference>
<dbReference type="EMBL" id="CP018335">
    <property type="protein sequence ID" value="APM39808.1"/>
    <property type="molecule type" value="Genomic_DNA"/>
</dbReference>
<dbReference type="RefSeq" id="WP_073539423.1">
    <property type="nucleotide sequence ID" value="NZ_CP018335.1"/>
</dbReference>
<name>A0A1L5F9W0_CLOKL</name>